<dbReference type="EMBL" id="JTFC01000042">
    <property type="protein sequence ID" value="RUS52400.1"/>
    <property type="molecule type" value="Genomic_DNA"/>
</dbReference>
<proteinExistence type="predicted"/>
<evidence type="ECO:0000313" key="2">
    <source>
        <dbReference type="Proteomes" id="UP000288623"/>
    </source>
</evidence>
<accession>A0A433RPZ2</accession>
<comment type="caution">
    <text evidence="1">The sequence shown here is derived from an EMBL/GenBank/DDBJ whole genome shotgun (WGS) entry which is preliminary data.</text>
</comment>
<dbReference type="AlphaFoldDB" id="A0A433RPZ2"/>
<dbReference type="RefSeq" id="WP_126991726.1">
    <property type="nucleotide sequence ID" value="NZ_JTFC01000042.1"/>
</dbReference>
<gene>
    <name evidence="1" type="ORF">QI30_16645</name>
</gene>
<name>A0A433RPZ2_9BACL</name>
<evidence type="ECO:0000313" key="1">
    <source>
        <dbReference type="EMBL" id="RUS52400.1"/>
    </source>
</evidence>
<sequence>MNMQELDVQLKRGREIGFIFQNAHYYIAQRNGGFVLVEIVGTQEIDRSMRTSNCEAFIRDTEIMGLPLSTIFSSCHEDVKQLTIY</sequence>
<organism evidence="1 2">
    <name type="scientific">Candidatus Kurthia intestinigallinarum</name>
    <dbReference type="NCBI Taxonomy" id="1562256"/>
    <lineage>
        <taxon>Bacteria</taxon>
        <taxon>Bacillati</taxon>
        <taxon>Bacillota</taxon>
        <taxon>Bacilli</taxon>
        <taxon>Bacillales</taxon>
        <taxon>Caryophanaceae</taxon>
        <taxon>Kurthia</taxon>
    </lineage>
</organism>
<reference evidence="1 2" key="1">
    <citation type="submission" date="2014-11" db="EMBL/GenBank/DDBJ databases">
        <title>Genome sequence and analysis of novel Kurthia sp.</title>
        <authorList>
            <person name="Lawson J.N."/>
            <person name="Gonzalez J.E."/>
            <person name="Rinauldi L."/>
            <person name="Xuan Z."/>
            <person name="Firman A."/>
            <person name="Shaddox L."/>
            <person name="Trudeau A."/>
            <person name="Shah S."/>
            <person name="Reiman D."/>
        </authorList>
    </citation>
    <scope>NUCLEOTIDE SEQUENCE [LARGE SCALE GENOMIC DNA]</scope>
    <source>
        <strain evidence="1 2">3B1D</strain>
    </source>
</reference>
<keyword evidence="2" id="KW-1185">Reference proteome</keyword>
<dbReference type="OrthoDB" id="2455301at2"/>
<protein>
    <submittedName>
        <fullName evidence="1">Uncharacterized protein</fullName>
    </submittedName>
</protein>
<dbReference type="Proteomes" id="UP000288623">
    <property type="component" value="Unassembled WGS sequence"/>
</dbReference>